<dbReference type="SUPFAM" id="SSF89392">
    <property type="entry name" value="Prokaryotic lipoproteins and lipoprotein localization factors"/>
    <property type="match status" value="1"/>
</dbReference>
<protein>
    <recommendedName>
        <fullName evidence="4">Outer-membrane lipoprotein LolB</fullName>
    </recommendedName>
</protein>
<gene>
    <name evidence="14" type="ORF">C427_3247</name>
</gene>
<dbReference type="GO" id="GO:0009279">
    <property type="term" value="C:cell outer membrane"/>
    <property type="evidence" value="ECO:0007669"/>
    <property type="project" value="UniProtKB-SubCell"/>
</dbReference>
<comment type="subunit">
    <text evidence="3">Monomer.</text>
</comment>
<evidence type="ECO:0000256" key="9">
    <source>
        <dbReference type="ARBA" id="ARBA00023139"/>
    </source>
</evidence>
<evidence type="ECO:0000256" key="11">
    <source>
        <dbReference type="ARBA" id="ARBA00023237"/>
    </source>
</evidence>
<keyword evidence="15" id="KW-1185">Reference proteome</keyword>
<dbReference type="EMBL" id="CP003837">
    <property type="protein sequence ID" value="AGH45356.1"/>
    <property type="molecule type" value="Genomic_DNA"/>
</dbReference>
<organism evidence="14 15">
    <name type="scientific">Paraglaciecola psychrophila 170</name>
    <dbReference type="NCBI Taxonomy" id="1129794"/>
    <lineage>
        <taxon>Bacteria</taxon>
        <taxon>Pseudomonadati</taxon>
        <taxon>Pseudomonadota</taxon>
        <taxon>Gammaproteobacteria</taxon>
        <taxon>Alteromonadales</taxon>
        <taxon>Alteromonadaceae</taxon>
        <taxon>Paraglaciecola</taxon>
    </lineage>
</organism>
<evidence type="ECO:0000256" key="2">
    <source>
        <dbReference type="ARBA" id="ARBA00009696"/>
    </source>
</evidence>
<dbReference type="KEGG" id="gps:C427_3247"/>
<evidence type="ECO:0000256" key="5">
    <source>
        <dbReference type="ARBA" id="ARBA00022448"/>
    </source>
</evidence>
<evidence type="ECO:0000256" key="7">
    <source>
        <dbReference type="ARBA" id="ARBA00022927"/>
    </source>
</evidence>
<keyword evidence="8" id="KW-0472">Membrane</keyword>
<dbReference type="STRING" id="1129794.C427_3247"/>
<name>K6ZQ03_9ALTE</name>
<comment type="subcellular location">
    <subcellularLocation>
        <location evidence="1">Cell outer membrane</location>
        <topology evidence="1">Lipid-anchor</topology>
    </subcellularLocation>
</comment>
<dbReference type="HOGENOM" id="CLU_092816_1_0_6"/>
<dbReference type="RefSeq" id="WP_007638572.1">
    <property type="nucleotide sequence ID" value="NC_020514.1"/>
</dbReference>
<dbReference type="Proteomes" id="UP000011864">
    <property type="component" value="Chromosome"/>
</dbReference>
<dbReference type="CDD" id="cd16326">
    <property type="entry name" value="LolB"/>
    <property type="match status" value="1"/>
</dbReference>
<sequence length="206" mass="24033">MLAIRPCIKQTLSALLLTFFLIGCATSPHPTVNLNSTTHQISLNQEDRWLIKGRIGFKSPEKKQSANFRWQQAQQRYQLNMTSIIGTSILKMQGDEQSVTLVTDDETYQDSDPSHLVWRVTGWQIPVEKLRFWIKGQHQKYDKVITSEQGWISQLQPGCNNCQNWIINYDNYKLVDEIWLPHKVVLNDSLNNSQLLIRINQWDLHE</sequence>
<keyword evidence="12" id="KW-0449">Lipoprotein</keyword>
<evidence type="ECO:0000313" key="15">
    <source>
        <dbReference type="Proteomes" id="UP000011864"/>
    </source>
</evidence>
<feature type="chain" id="PRO_5003898531" description="Outer-membrane lipoprotein LolB" evidence="13">
    <location>
        <begin position="26"/>
        <end position="206"/>
    </location>
</feature>
<dbReference type="Gene3D" id="2.50.20.10">
    <property type="entry name" value="Lipoprotein localisation LolA/LolB/LppX"/>
    <property type="match status" value="1"/>
</dbReference>
<evidence type="ECO:0000256" key="1">
    <source>
        <dbReference type="ARBA" id="ARBA00004459"/>
    </source>
</evidence>
<evidence type="ECO:0000256" key="12">
    <source>
        <dbReference type="ARBA" id="ARBA00023288"/>
    </source>
</evidence>
<evidence type="ECO:0000256" key="8">
    <source>
        <dbReference type="ARBA" id="ARBA00023136"/>
    </source>
</evidence>
<dbReference type="eggNOG" id="COG3017">
    <property type="taxonomic scope" value="Bacteria"/>
</dbReference>
<evidence type="ECO:0000256" key="13">
    <source>
        <dbReference type="SAM" id="SignalP"/>
    </source>
</evidence>
<keyword evidence="11" id="KW-0998">Cell outer membrane</keyword>
<evidence type="ECO:0000256" key="10">
    <source>
        <dbReference type="ARBA" id="ARBA00023186"/>
    </source>
</evidence>
<keyword evidence="9" id="KW-0564">Palmitate</keyword>
<reference evidence="14 15" key="1">
    <citation type="journal article" date="2013" name="Genome Announc.">
        <title>Complete Genome Sequence of Glaciecola psychrophila Strain 170T.</title>
        <authorList>
            <person name="Yin J."/>
            <person name="Chen J."/>
            <person name="Liu G."/>
            <person name="Yu Y."/>
            <person name="Song L."/>
            <person name="Wang X."/>
            <person name="Qu X."/>
        </authorList>
    </citation>
    <scope>NUCLEOTIDE SEQUENCE [LARGE SCALE GENOMIC DNA]</scope>
    <source>
        <strain evidence="14 15">170</strain>
    </source>
</reference>
<feature type="signal peptide" evidence="13">
    <location>
        <begin position="1"/>
        <end position="25"/>
    </location>
</feature>
<dbReference type="AlphaFoldDB" id="K6ZQ03"/>
<keyword evidence="5" id="KW-0813">Transport</keyword>
<evidence type="ECO:0000313" key="14">
    <source>
        <dbReference type="EMBL" id="AGH45356.1"/>
    </source>
</evidence>
<dbReference type="InterPro" id="IPR004565">
    <property type="entry name" value="OM_lipoprot_LolB"/>
</dbReference>
<proteinExistence type="inferred from homology"/>
<dbReference type="GO" id="GO:0015031">
    <property type="term" value="P:protein transport"/>
    <property type="evidence" value="ECO:0007669"/>
    <property type="project" value="UniProtKB-KW"/>
</dbReference>
<dbReference type="PATRIC" id="fig|1129794.4.peg.3227"/>
<keyword evidence="7" id="KW-0653">Protein transport</keyword>
<evidence type="ECO:0000256" key="3">
    <source>
        <dbReference type="ARBA" id="ARBA00011245"/>
    </source>
</evidence>
<dbReference type="InterPro" id="IPR029046">
    <property type="entry name" value="LolA/LolB/LppX"/>
</dbReference>
<dbReference type="OrthoDB" id="9797618at2"/>
<dbReference type="PROSITE" id="PS51257">
    <property type="entry name" value="PROKAR_LIPOPROTEIN"/>
    <property type="match status" value="1"/>
</dbReference>
<dbReference type="Pfam" id="PF03550">
    <property type="entry name" value="LolB"/>
    <property type="match status" value="1"/>
</dbReference>
<accession>K6ZQ03</accession>
<keyword evidence="10" id="KW-0143">Chaperone</keyword>
<dbReference type="NCBIfam" id="TIGR00548">
    <property type="entry name" value="lolB"/>
    <property type="match status" value="1"/>
</dbReference>
<keyword evidence="6 13" id="KW-0732">Signal</keyword>
<comment type="similarity">
    <text evidence="2">Belongs to the LolB family.</text>
</comment>
<evidence type="ECO:0000256" key="6">
    <source>
        <dbReference type="ARBA" id="ARBA00022729"/>
    </source>
</evidence>
<evidence type="ECO:0000256" key="4">
    <source>
        <dbReference type="ARBA" id="ARBA00016202"/>
    </source>
</evidence>